<evidence type="ECO:0000313" key="1">
    <source>
        <dbReference type="EMBL" id="EMZ37596.1"/>
    </source>
</evidence>
<dbReference type="Proteomes" id="UP000012589">
    <property type="component" value="Unassembled WGS sequence"/>
</dbReference>
<protein>
    <submittedName>
        <fullName evidence="1">Uncharacterized protein</fullName>
    </submittedName>
</protein>
<comment type="caution">
    <text evidence="1">The sequence shown here is derived from an EMBL/GenBank/DDBJ whole genome shotgun (WGS) entry which is preliminary data.</text>
</comment>
<dbReference type="AlphaFoldDB" id="N2BB24"/>
<sequence>MGNVDVSENSEDYIKAELIIWYQDNAGEYLLRKYLNYKNLFIQRYYKKKFLKSYDFAKDDKDIVFKLFIEDFQELCEQFDKNDNLSSLDNMENNIVEREKTFLNLIRKVHIFMKHRKEIAWPVREIADNVLDLMLDHENNHHLVGMTIEEDLFDCLMHHISG</sequence>
<dbReference type="HOGENOM" id="CLU_1632906_0_0_9"/>
<accession>N2BB24</accession>
<gene>
    <name evidence="1" type="ORF">C823_00322</name>
</gene>
<keyword evidence="2" id="KW-1185">Reference proteome</keyword>
<dbReference type="PATRIC" id="fig|1235802.3.peg.340"/>
<dbReference type="EMBL" id="AQFT01000010">
    <property type="protein sequence ID" value="EMZ37596.1"/>
    <property type="molecule type" value="Genomic_DNA"/>
</dbReference>
<evidence type="ECO:0000313" key="2">
    <source>
        <dbReference type="Proteomes" id="UP000012589"/>
    </source>
</evidence>
<organism evidence="1 2">
    <name type="scientific">Eubacterium plexicaudatum ASF492</name>
    <dbReference type="NCBI Taxonomy" id="1235802"/>
    <lineage>
        <taxon>Bacteria</taxon>
        <taxon>Bacillati</taxon>
        <taxon>Bacillota</taxon>
        <taxon>Clostridia</taxon>
        <taxon>Eubacteriales</taxon>
        <taxon>Eubacteriaceae</taxon>
        <taxon>Eubacterium</taxon>
    </lineage>
</organism>
<name>N2BB24_9FIRM</name>
<proteinExistence type="predicted"/>
<reference evidence="1 2" key="1">
    <citation type="journal article" date="2014" name="Genome Announc.">
        <title>Draft genome sequences of the altered schaedler flora, a defined bacterial community from gnotobiotic mice.</title>
        <authorList>
            <person name="Wannemuehler M.J."/>
            <person name="Overstreet A.M."/>
            <person name="Ward D.V."/>
            <person name="Phillips G.J."/>
        </authorList>
    </citation>
    <scope>NUCLEOTIDE SEQUENCE [LARGE SCALE GENOMIC DNA]</scope>
    <source>
        <strain evidence="1 2">ASF492</strain>
    </source>
</reference>